<gene>
    <name evidence="1" type="ORF">B6N60_01680</name>
</gene>
<accession>A0A975Y4B8</accession>
<evidence type="ECO:0000313" key="2">
    <source>
        <dbReference type="Proteomes" id="UP000683511"/>
    </source>
</evidence>
<reference evidence="1" key="1">
    <citation type="submission" date="2017-04" db="EMBL/GenBank/DDBJ databases">
        <title>Genome deletions in a multicellular cyanobacterial endosymbiont for morphological adaptation in marine diatoms.</title>
        <authorList>
            <person name="Wang Y."/>
            <person name="Gao H."/>
            <person name="Li R."/>
            <person name="Xu X."/>
        </authorList>
    </citation>
    <scope>NUCLEOTIDE SEQUENCE</scope>
    <source>
        <strain evidence="1">FACHB 800</strain>
    </source>
</reference>
<protein>
    <submittedName>
        <fullName evidence="1">Uncharacterized protein</fullName>
    </submittedName>
</protein>
<keyword evidence="2" id="KW-1185">Reference proteome</keyword>
<organism evidence="1 2">
    <name type="scientific">Richelia sinica FACHB-800</name>
    <dbReference type="NCBI Taxonomy" id="1357546"/>
    <lineage>
        <taxon>Bacteria</taxon>
        <taxon>Bacillati</taxon>
        <taxon>Cyanobacteriota</taxon>
        <taxon>Cyanophyceae</taxon>
        <taxon>Nostocales</taxon>
        <taxon>Nostocaceae</taxon>
        <taxon>Richelia</taxon>
    </lineage>
</organism>
<proteinExistence type="predicted"/>
<dbReference type="KEGG" id="rsin:B6N60_01680"/>
<sequence length="47" mass="5686">MAADYPVIYFIAIYDIWLRVDFPIKFTWKFWGCCNEHHHNIPTKLGN</sequence>
<name>A0A975Y4B8_9NOST</name>
<evidence type="ECO:0000313" key="1">
    <source>
        <dbReference type="EMBL" id="QXE22992.1"/>
    </source>
</evidence>
<dbReference type="EMBL" id="CP021056">
    <property type="protein sequence ID" value="QXE22992.1"/>
    <property type="molecule type" value="Genomic_DNA"/>
</dbReference>
<dbReference type="AlphaFoldDB" id="A0A975Y4B8"/>
<dbReference type="Proteomes" id="UP000683511">
    <property type="component" value="Chromosome"/>
</dbReference>